<dbReference type="EMBL" id="LGCK01000007">
    <property type="protein sequence ID" value="KPL73005.1"/>
    <property type="molecule type" value="Genomic_DNA"/>
</dbReference>
<accession>A0A0P6WS90</accession>
<evidence type="ECO:0000313" key="3">
    <source>
        <dbReference type="Proteomes" id="UP000050430"/>
    </source>
</evidence>
<dbReference type="Pfam" id="PF13487">
    <property type="entry name" value="HD_5"/>
    <property type="match status" value="1"/>
</dbReference>
<dbReference type="Gene3D" id="1.10.3210.10">
    <property type="entry name" value="Hypothetical protein af1432"/>
    <property type="match status" value="1"/>
</dbReference>
<keyword evidence="3" id="KW-1185">Reference proteome</keyword>
<feature type="domain" description="HD-GYP" evidence="1">
    <location>
        <begin position="19"/>
        <end position="214"/>
    </location>
</feature>
<organism evidence="2 3">
    <name type="scientific">Leptolinea tardivitalis</name>
    <dbReference type="NCBI Taxonomy" id="229920"/>
    <lineage>
        <taxon>Bacteria</taxon>
        <taxon>Bacillati</taxon>
        <taxon>Chloroflexota</taxon>
        <taxon>Anaerolineae</taxon>
        <taxon>Anaerolineales</taxon>
        <taxon>Anaerolineaceae</taxon>
        <taxon>Leptolinea</taxon>
    </lineage>
</organism>
<dbReference type="GO" id="GO:0016787">
    <property type="term" value="F:hydrolase activity"/>
    <property type="evidence" value="ECO:0007669"/>
    <property type="project" value="UniProtKB-KW"/>
</dbReference>
<dbReference type="PANTHER" id="PTHR45228:SF1">
    <property type="entry name" value="CYCLIC DI-GMP PHOSPHODIESTERASE TM_0186"/>
    <property type="match status" value="1"/>
</dbReference>
<dbReference type="CDD" id="cd00077">
    <property type="entry name" value="HDc"/>
    <property type="match status" value="1"/>
</dbReference>
<evidence type="ECO:0000313" key="2">
    <source>
        <dbReference type="EMBL" id="KPL73005.1"/>
    </source>
</evidence>
<keyword evidence="2" id="KW-0378">Hydrolase</keyword>
<dbReference type="InterPro" id="IPR052020">
    <property type="entry name" value="Cyclic_di-GMP/3'3'-cGAMP_PDE"/>
</dbReference>
<dbReference type="InterPro" id="IPR037522">
    <property type="entry name" value="HD_GYP_dom"/>
</dbReference>
<comment type="caution">
    <text evidence="2">The sequence shown here is derived from an EMBL/GenBank/DDBJ whole genome shotgun (WGS) entry which is preliminary data.</text>
</comment>
<dbReference type="SMART" id="SM00471">
    <property type="entry name" value="HDc"/>
    <property type="match status" value="1"/>
</dbReference>
<evidence type="ECO:0000259" key="1">
    <source>
        <dbReference type="PROSITE" id="PS51832"/>
    </source>
</evidence>
<dbReference type="AlphaFoldDB" id="A0A0P6WS90"/>
<dbReference type="PROSITE" id="PS51832">
    <property type="entry name" value="HD_GYP"/>
    <property type="match status" value="1"/>
</dbReference>
<dbReference type="InterPro" id="IPR003607">
    <property type="entry name" value="HD/PDEase_dom"/>
</dbReference>
<reference evidence="2 3" key="1">
    <citation type="submission" date="2015-07" db="EMBL/GenBank/DDBJ databases">
        <title>Genome sequence of Leptolinea tardivitalis DSM 16556.</title>
        <authorList>
            <person name="Hemp J."/>
            <person name="Ward L.M."/>
            <person name="Pace L.A."/>
            <person name="Fischer W.W."/>
        </authorList>
    </citation>
    <scope>NUCLEOTIDE SEQUENCE [LARGE SCALE GENOMIC DNA]</scope>
    <source>
        <strain evidence="2 3">YMTK-2</strain>
    </source>
</reference>
<dbReference type="PANTHER" id="PTHR45228">
    <property type="entry name" value="CYCLIC DI-GMP PHOSPHODIESTERASE TM_0186-RELATED"/>
    <property type="match status" value="1"/>
</dbReference>
<dbReference type="SUPFAM" id="SSF109604">
    <property type="entry name" value="HD-domain/PDEase-like"/>
    <property type="match status" value="1"/>
</dbReference>
<gene>
    <name evidence="2" type="ORF">ADM99_07165</name>
</gene>
<name>A0A0P6WS90_9CHLR</name>
<dbReference type="Proteomes" id="UP000050430">
    <property type="component" value="Unassembled WGS sequence"/>
</dbReference>
<dbReference type="STRING" id="229920.ADM99_07165"/>
<protein>
    <submittedName>
        <fullName evidence="2">Phosphohydrolase</fullName>
    </submittedName>
</protein>
<proteinExistence type="predicted"/>
<sequence length="219" mass="25164">MAIENVTLITNEELAYNELNHAYEATIAGWSKALELRDEETKGHSDRVMFLACKLARRAGLPHDKMTSFRRGVLLHDIGKMGIPDRILLKPGPLTEDEWKIMKQHPGFAYDLLSTIPYLHDSLEVPFSHHERWDGSGYPQGLKGEEIPLAARIFAIVDVWDALISDRPYRNGWEPEKIKEYLLENKGKQFDPELVELFLDMIQKQEAGIETDEDKDCVF</sequence>